<dbReference type="InterPro" id="IPR014544">
    <property type="entry name" value="UCP028408"/>
</dbReference>
<organism evidence="3 4">
    <name type="scientific">Spirochaeta lutea</name>
    <dbReference type="NCBI Taxonomy" id="1480694"/>
    <lineage>
        <taxon>Bacteria</taxon>
        <taxon>Pseudomonadati</taxon>
        <taxon>Spirochaetota</taxon>
        <taxon>Spirochaetia</taxon>
        <taxon>Spirochaetales</taxon>
        <taxon>Spirochaetaceae</taxon>
        <taxon>Spirochaeta</taxon>
    </lineage>
</organism>
<protein>
    <recommendedName>
        <fullName evidence="5">Wadjet protein JetD C-terminal domain-containing protein</fullName>
    </recommendedName>
</protein>
<dbReference type="Pfam" id="PF11795">
    <property type="entry name" value="DUF3322"/>
    <property type="match status" value="1"/>
</dbReference>
<dbReference type="AlphaFoldDB" id="A0A098QUR3"/>
<dbReference type="Proteomes" id="UP000029692">
    <property type="component" value="Unassembled WGS sequence"/>
</dbReference>
<dbReference type="InterPro" id="IPR024537">
    <property type="entry name" value="DUF3322"/>
</dbReference>
<evidence type="ECO:0008006" key="5">
    <source>
        <dbReference type="Google" id="ProtNLM"/>
    </source>
</evidence>
<keyword evidence="4" id="KW-1185">Reference proteome</keyword>
<dbReference type="OrthoDB" id="322908at2"/>
<name>A0A098QUR3_9SPIO</name>
<dbReference type="STRING" id="1480694.DC28_12920"/>
<dbReference type="InterPro" id="IPR024534">
    <property type="entry name" value="JetD_C"/>
</dbReference>
<evidence type="ECO:0000259" key="2">
    <source>
        <dbReference type="Pfam" id="PF11795"/>
    </source>
</evidence>
<reference evidence="3 4" key="1">
    <citation type="submission" date="2014-05" db="EMBL/GenBank/DDBJ databases">
        <title>De novo Genome Sequence of Spirocheata sp.</title>
        <authorList>
            <person name="Shivani Y."/>
            <person name="Subhash Y."/>
            <person name="Tushar L."/>
            <person name="Sasikala C."/>
            <person name="Ramana C.V."/>
        </authorList>
    </citation>
    <scope>NUCLEOTIDE SEQUENCE [LARGE SCALE GENOMIC DNA]</scope>
    <source>
        <strain evidence="3 4">JC230</strain>
    </source>
</reference>
<gene>
    <name evidence="3" type="ORF">DC28_12920</name>
</gene>
<evidence type="ECO:0000313" key="4">
    <source>
        <dbReference type="Proteomes" id="UP000029692"/>
    </source>
</evidence>
<dbReference type="RefSeq" id="WP_037549268.1">
    <property type="nucleotide sequence ID" value="NZ_JNUP01000069.1"/>
</dbReference>
<proteinExistence type="predicted"/>
<comment type="caution">
    <text evidence="3">The sequence shown here is derived from an EMBL/GenBank/DDBJ whole genome shotgun (WGS) entry which is preliminary data.</text>
</comment>
<feature type="domain" description="Wadjet protein JetD C-terminal" evidence="1">
    <location>
        <begin position="214"/>
        <end position="391"/>
    </location>
</feature>
<dbReference type="eggNOG" id="COG4924">
    <property type="taxonomic scope" value="Bacteria"/>
</dbReference>
<accession>A0A098QUR3</accession>
<dbReference type="EMBL" id="JNUP01000069">
    <property type="protein sequence ID" value="KGE71143.1"/>
    <property type="molecule type" value="Genomic_DNA"/>
</dbReference>
<evidence type="ECO:0000313" key="3">
    <source>
        <dbReference type="EMBL" id="KGE71143.1"/>
    </source>
</evidence>
<feature type="domain" description="DUF3322" evidence="2">
    <location>
        <begin position="9"/>
        <end position="189"/>
    </location>
</feature>
<dbReference type="Pfam" id="PF09983">
    <property type="entry name" value="JetD_C"/>
    <property type="match status" value="1"/>
</dbReference>
<dbReference type="PIRSF" id="PIRSF028408">
    <property type="entry name" value="UCP028408"/>
    <property type="match status" value="1"/>
</dbReference>
<sequence length="394" mass="45066">MTIPWPGKAELIQRLRKQWDQGRFLPLDSAPTRFPLDVPLVRPSSREMVDHFPALQAWIAQLSAMEKPGSIELTWQTINHRQLGRNTIPRSLVFADITALAGLLGVTKELRRFLDLSKKLVTQAPELEPWVSRVGLGVLQWEPDIERLVTLYLWIKDHPDNGLFLRELSLPGIDTKFIESRWSILDSWLSTSGVPADTAPPYMRGVRRFIHRYGFRQPPDLIRFRILDQTLLSCTGGWQDLTVPAQEFAARPLPVSRVFVCENDISALAFPALPGSIVVFGRGYDFTALSQAQWLGQCRLLYWGDIDTHGFAILNQFRQAFPQAESMLMDRQTLLRCGTSWGREAKQTKADLPNLTPPERDLYRDLCTNALAPHLRLEQEYVPWRLVCEALKEM</sequence>
<evidence type="ECO:0000259" key="1">
    <source>
        <dbReference type="Pfam" id="PF09983"/>
    </source>
</evidence>